<sequence>MQGNFASPPGHGGGGGASGGIWIAAYDMTIPGALTSFAFYDTTIVGPATAYVATDQTTTSTSYVDLATATDTVTVDVGPSGMVLVNLHCQIYNDAQKAGFVSFAMSGANTMSAQDKYSLHMQMSGAGWTTQTAGTSFLLTGLNAGSTTFKMKYRAGSSGGTAHFGLRHIAVIPL</sequence>
<evidence type="ECO:0000313" key="1">
    <source>
        <dbReference type="EMBL" id="KZS63104.1"/>
    </source>
</evidence>
<organism evidence="1 2">
    <name type="scientific">Mycobacterium ostraviense</name>
    <dbReference type="NCBI Taxonomy" id="2738409"/>
    <lineage>
        <taxon>Bacteria</taxon>
        <taxon>Bacillati</taxon>
        <taxon>Actinomycetota</taxon>
        <taxon>Actinomycetes</taxon>
        <taxon>Mycobacteriales</taxon>
        <taxon>Mycobacteriaceae</taxon>
        <taxon>Mycobacterium</taxon>
    </lineage>
</organism>
<proteinExistence type="predicted"/>
<comment type="caution">
    <text evidence="1">The sequence shown here is derived from an EMBL/GenBank/DDBJ whole genome shotgun (WGS) entry which is preliminary data.</text>
</comment>
<keyword evidence="2" id="KW-1185">Reference proteome</keyword>
<reference evidence="2" key="1">
    <citation type="submission" date="2016-04" db="EMBL/GenBank/DDBJ databases">
        <authorList>
            <person name="Strapagiel D."/>
            <person name="Borowka P."/>
            <person name="Marciniak B."/>
            <person name="Bakula Z."/>
            <person name="Van Ingen J."/>
            <person name="Safianowska A."/>
            <person name="Dziadek J."/>
            <person name="Jagielski T."/>
        </authorList>
    </citation>
    <scope>NUCLEOTIDE SEQUENCE [LARGE SCALE GENOMIC DNA]</scope>
    <source>
        <strain evidence="2">1010001458</strain>
    </source>
</reference>
<accession>A0A162D605</accession>
<dbReference type="AlphaFoldDB" id="A0A162D605"/>
<evidence type="ECO:0000313" key="2">
    <source>
        <dbReference type="Proteomes" id="UP000077342"/>
    </source>
</evidence>
<dbReference type="Proteomes" id="UP000077342">
    <property type="component" value="Unassembled WGS sequence"/>
</dbReference>
<dbReference type="EMBL" id="LWCI01000100">
    <property type="protein sequence ID" value="KZS63104.1"/>
    <property type="molecule type" value="Genomic_DNA"/>
</dbReference>
<protein>
    <submittedName>
        <fullName evidence="1">Uncharacterized protein</fullName>
    </submittedName>
</protein>
<gene>
    <name evidence="1" type="ORF">A4G28_04530</name>
</gene>
<name>A0A162D605_9MYCO</name>